<evidence type="ECO:0000256" key="6">
    <source>
        <dbReference type="SAM" id="Phobius"/>
    </source>
</evidence>
<feature type="transmembrane region" description="Helical" evidence="6">
    <location>
        <begin position="430"/>
        <end position="452"/>
    </location>
</feature>
<dbReference type="AlphaFoldDB" id="A0A6A2XRY1"/>
<dbReference type="PANTHER" id="PTHR11654">
    <property type="entry name" value="OLIGOPEPTIDE TRANSPORTER-RELATED"/>
    <property type="match status" value="1"/>
</dbReference>
<evidence type="ECO:0000256" key="5">
    <source>
        <dbReference type="ARBA" id="ARBA00023136"/>
    </source>
</evidence>
<evidence type="ECO:0000256" key="4">
    <source>
        <dbReference type="ARBA" id="ARBA00022989"/>
    </source>
</evidence>
<feature type="transmembrane region" description="Helical" evidence="6">
    <location>
        <begin position="153"/>
        <end position="177"/>
    </location>
</feature>
<dbReference type="Proteomes" id="UP000436088">
    <property type="component" value="Unassembled WGS sequence"/>
</dbReference>
<feature type="transmembrane region" description="Helical" evidence="6">
    <location>
        <begin position="889"/>
        <end position="911"/>
    </location>
</feature>
<keyword evidence="5 6" id="KW-0472">Membrane</keyword>
<sequence length="1006" mass="111565">MEGLENMAFISNAISLVTYFYGHMNFSLTKSATTLTNFTGTSFLVALFGGFISDTYLTRFKTCVLFGCIELLGYAVLTVQAHLHQLRPPPCQGLAISQTTQCEAAYSGQAAILFTSLYLVAFGTSGVKAALPSLGAGQFDEKDPKESAQLSSFFNWFLLSLTVGAIIGVTLIVWISTNQGWDWAFGACTLAVFVSIVFVSMGKSLYRDNVPRGSPLLRIMQVFLVAIRNRKLPLPEVADELHEVRDKEAGVHNEILPRIDQFRFLDRAAIGQTSGDASTSTSPGPWRLCTVTQVEETKIVIRMLPIILSTVFMNTCLAQLQTFSVQQSTTMDTHILSFKMPGPFIPVIPLVFMSIFIPIYDRIFVPVARKITGIPTGIRYLQRIGVGLVLSAISMAVAGIVETRRKLVAREHNMVDSLQPLPMSVFWLGYQYAIFGLADMFTFVGMLEFFYAESSAGMKSLGTAISWCSLAFGYFLSSAVVEVVNKVSGGWLGNNNLNRDNLNYFYLLLAGVSVLNFVIYLACASWYRYKTVEGYVLLTVQAHFDQLRPTPCMDNSKQCEPASTGEAAILYIGLCLVALGTGGIKAALPLLGADQFDSKDPKEAIQLSSFFHWFMFSMTVGSLAGVTFVVWVSSNKGWDWAFGACTVLALLEILFLCIGKPFYRDNSPKGSPVIRILQVLVAAIRNRHLTIPRKEDELHEIYDKGTVVESNEIIQRTSQFRFLDRAAVHDEPSWGASASSTPGPWKLCTVTQVEETKILLRMLPIVLSTIFLSTCLAQLQTFSVQQSMTLNTHIFGFKIPAPSLPVIPLIFNLIFFAIYDRIFVPLARRTTGIPTGIRHLQRVGVGLVLSTISMAISGVIETRRKSVAYKHDMVDSNEPLPMSVFWLEFQYVVFGLADIFTLVGLLHFYHAESSAGMKGTSTALLWFSLAIGSFMSSVVVEVVNKASGGWLASNNLNRDKLNYFYWLLSALSTLNFLIFLMCASWYKYKKVEERKQEENSLHGYAD</sequence>
<protein>
    <recommendedName>
        <fullName evidence="9">Protein NRT1/ PTR FAMILY 4.6</fullName>
    </recommendedName>
</protein>
<feature type="transmembrane region" description="Helical" evidence="6">
    <location>
        <begin position="183"/>
        <end position="202"/>
    </location>
</feature>
<accession>A0A6A2XRY1</accession>
<dbReference type="Gene3D" id="1.20.1250.20">
    <property type="entry name" value="MFS general substrate transporter like domains"/>
    <property type="match status" value="2"/>
</dbReference>
<dbReference type="EMBL" id="VEPZ02001738">
    <property type="protein sequence ID" value="KAE8659077.1"/>
    <property type="molecule type" value="Genomic_DNA"/>
</dbReference>
<dbReference type="Pfam" id="PF00854">
    <property type="entry name" value="PTR2"/>
    <property type="match status" value="2"/>
</dbReference>
<feature type="transmembrane region" description="Helical" evidence="6">
    <location>
        <begin position="58"/>
        <end position="77"/>
    </location>
</feature>
<feature type="transmembrane region" description="Helical" evidence="6">
    <location>
        <begin position="380"/>
        <end position="401"/>
    </location>
</feature>
<feature type="transmembrane region" description="Helical" evidence="6">
    <location>
        <begin position="34"/>
        <end position="52"/>
    </location>
</feature>
<evidence type="ECO:0000313" key="8">
    <source>
        <dbReference type="Proteomes" id="UP000436088"/>
    </source>
</evidence>
<evidence type="ECO:0000256" key="2">
    <source>
        <dbReference type="ARBA" id="ARBA00005982"/>
    </source>
</evidence>
<dbReference type="SUPFAM" id="SSF103473">
    <property type="entry name" value="MFS general substrate transporter"/>
    <property type="match status" value="2"/>
</dbReference>
<dbReference type="GO" id="GO:0016020">
    <property type="term" value="C:membrane"/>
    <property type="evidence" value="ECO:0007669"/>
    <property type="project" value="UniProtKB-SubCell"/>
</dbReference>
<feature type="transmembrane region" description="Helical" evidence="6">
    <location>
        <begin position="923"/>
        <end position="943"/>
    </location>
</feature>
<dbReference type="InterPro" id="IPR000109">
    <property type="entry name" value="POT_fam"/>
</dbReference>
<keyword evidence="4 6" id="KW-1133">Transmembrane helix</keyword>
<dbReference type="GO" id="GO:0022857">
    <property type="term" value="F:transmembrane transporter activity"/>
    <property type="evidence" value="ECO:0007669"/>
    <property type="project" value="InterPro"/>
</dbReference>
<evidence type="ECO:0000256" key="3">
    <source>
        <dbReference type="ARBA" id="ARBA00022692"/>
    </source>
</evidence>
<feature type="transmembrane region" description="Helical" evidence="6">
    <location>
        <begin position="640"/>
        <end position="659"/>
    </location>
</feature>
<evidence type="ECO:0000256" key="1">
    <source>
        <dbReference type="ARBA" id="ARBA00004141"/>
    </source>
</evidence>
<proteinExistence type="inferred from homology"/>
<feature type="transmembrane region" description="Helical" evidence="6">
    <location>
        <begin position="6"/>
        <end position="22"/>
    </location>
</feature>
<evidence type="ECO:0000313" key="7">
    <source>
        <dbReference type="EMBL" id="KAE8659077.1"/>
    </source>
</evidence>
<name>A0A6A2XRY1_HIBSY</name>
<feature type="transmembrane region" description="Helical" evidence="6">
    <location>
        <begin position="504"/>
        <end position="527"/>
    </location>
</feature>
<feature type="transmembrane region" description="Helical" evidence="6">
    <location>
        <begin position="799"/>
        <end position="819"/>
    </location>
</feature>
<feature type="transmembrane region" description="Helical" evidence="6">
    <location>
        <begin position="610"/>
        <end position="634"/>
    </location>
</feature>
<feature type="transmembrane region" description="Helical" evidence="6">
    <location>
        <begin position="963"/>
        <end position="986"/>
    </location>
</feature>
<organism evidence="7 8">
    <name type="scientific">Hibiscus syriacus</name>
    <name type="common">Rose of Sharon</name>
    <dbReference type="NCBI Taxonomy" id="106335"/>
    <lineage>
        <taxon>Eukaryota</taxon>
        <taxon>Viridiplantae</taxon>
        <taxon>Streptophyta</taxon>
        <taxon>Embryophyta</taxon>
        <taxon>Tracheophyta</taxon>
        <taxon>Spermatophyta</taxon>
        <taxon>Magnoliopsida</taxon>
        <taxon>eudicotyledons</taxon>
        <taxon>Gunneridae</taxon>
        <taxon>Pentapetalae</taxon>
        <taxon>rosids</taxon>
        <taxon>malvids</taxon>
        <taxon>Malvales</taxon>
        <taxon>Malvaceae</taxon>
        <taxon>Malvoideae</taxon>
        <taxon>Hibiscus</taxon>
    </lineage>
</organism>
<feature type="transmembrane region" description="Helical" evidence="6">
    <location>
        <begin position="464"/>
        <end position="484"/>
    </location>
</feature>
<keyword evidence="8" id="KW-1185">Reference proteome</keyword>
<dbReference type="FunFam" id="1.20.1250.20:FF:000331">
    <property type="entry name" value="Protein NRT1/ PTR FAMILY 4.2"/>
    <property type="match status" value="1"/>
</dbReference>
<comment type="caution">
    <text evidence="7">The sequence shown here is derived from an EMBL/GenBank/DDBJ whole genome shotgun (WGS) entry which is preliminary data.</text>
</comment>
<reference evidence="7" key="1">
    <citation type="submission" date="2019-09" db="EMBL/GenBank/DDBJ databases">
        <title>Draft genome information of white flower Hibiscus syriacus.</title>
        <authorList>
            <person name="Kim Y.-M."/>
        </authorList>
    </citation>
    <scope>NUCLEOTIDE SEQUENCE [LARGE SCALE GENOMIC DNA]</scope>
    <source>
        <strain evidence="7">YM2019G1</strain>
    </source>
</reference>
<comment type="similarity">
    <text evidence="2">Belongs to the major facilitator superfamily. Proton-dependent oligopeptide transporter (POT/PTR) (TC 2.A.17) family.</text>
</comment>
<gene>
    <name evidence="7" type="ORF">F3Y22_tig00116964pilonHSYRG00029</name>
</gene>
<dbReference type="InterPro" id="IPR036259">
    <property type="entry name" value="MFS_trans_sf"/>
</dbReference>
<evidence type="ECO:0008006" key="9">
    <source>
        <dbReference type="Google" id="ProtNLM"/>
    </source>
</evidence>
<feature type="transmembrane region" description="Helical" evidence="6">
    <location>
        <begin position="758"/>
        <end position="779"/>
    </location>
</feature>
<feature type="transmembrane region" description="Helical" evidence="6">
    <location>
        <begin position="840"/>
        <end position="860"/>
    </location>
</feature>
<comment type="subcellular location">
    <subcellularLocation>
        <location evidence="1">Membrane</location>
        <topology evidence="1">Multi-pass membrane protein</topology>
    </subcellularLocation>
</comment>
<feature type="transmembrane region" description="Helical" evidence="6">
    <location>
        <begin position="340"/>
        <end position="360"/>
    </location>
</feature>
<keyword evidence="3 6" id="KW-0812">Transmembrane</keyword>